<dbReference type="PANTHER" id="PTHR42823:SF3">
    <property type="entry name" value="ATP SYNTHASE SUBUNIT A, CHLOROPLASTIC"/>
    <property type="match status" value="1"/>
</dbReference>
<keyword evidence="3 12" id="KW-0813">Transport</keyword>
<evidence type="ECO:0000256" key="3">
    <source>
        <dbReference type="ARBA" id="ARBA00022448"/>
    </source>
</evidence>
<feature type="transmembrane region" description="Helical" evidence="12">
    <location>
        <begin position="194"/>
        <end position="212"/>
    </location>
</feature>
<dbReference type="PROSITE" id="PS00449">
    <property type="entry name" value="ATPASE_A"/>
    <property type="match status" value="1"/>
</dbReference>
<feature type="transmembrane region" description="Helical" evidence="12">
    <location>
        <begin position="88"/>
        <end position="106"/>
    </location>
</feature>
<keyword evidence="5 12" id="KW-0138">CF(0)</keyword>
<dbReference type="Gene3D" id="1.20.120.220">
    <property type="entry name" value="ATP synthase, F0 complex, subunit A"/>
    <property type="match status" value="1"/>
</dbReference>
<evidence type="ECO:0000313" key="14">
    <source>
        <dbReference type="EMBL" id="SOY53255.1"/>
    </source>
</evidence>
<evidence type="ECO:0000256" key="5">
    <source>
        <dbReference type="ARBA" id="ARBA00022547"/>
    </source>
</evidence>
<dbReference type="Pfam" id="PF00119">
    <property type="entry name" value="ATP-synt_A"/>
    <property type="match status" value="1"/>
</dbReference>
<gene>
    <name evidence="12 14" type="primary">atpB</name>
    <name evidence="14" type="ORF">CBM2589_B290018</name>
</gene>
<keyword evidence="11 12" id="KW-0066">ATP synthesis</keyword>
<evidence type="ECO:0000256" key="7">
    <source>
        <dbReference type="ARBA" id="ARBA00022781"/>
    </source>
</evidence>
<keyword evidence="6 12" id="KW-0812">Transmembrane</keyword>
<reference evidence="14 15" key="1">
    <citation type="submission" date="2018-01" db="EMBL/GenBank/DDBJ databases">
        <authorList>
            <person name="Clerissi C."/>
        </authorList>
    </citation>
    <scope>NUCLEOTIDE SEQUENCE [LARGE SCALE GENOMIC DNA]</scope>
    <source>
        <strain evidence="14">Cupriavidus taiwanensis STM 3521</strain>
    </source>
</reference>
<dbReference type="PANTHER" id="PTHR42823">
    <property type="entry name" value="ATP SYNTHASE SUBUNIT A, CHLOROPLASTIC"/>
    <property type="match status" value="1"/>
</dbReference>
<dbReference type="InterPro" id="IPR023011">
    <property type="entry name" value="ATP_synth_F0_asu_AS"/>
</dbReference>
<dbReference type="GO" id="GO:0046933">
    <property type="term" value="F:proton-transporting ATP synthase activity, rotational mechanism"/>
    <property type="evidence" value="ECO:0007669"/>
    <property type="project" value="UniProtKB-UniRule"/>
</dbReference>
<dbReference type="FunFam" id="1.20.120.220:FF:000002">
    <property type="entry name" value="ATP synthase subunit a"/>
    <property type="match status" value="1"/>
</dbReference>
<dbReference type="CDD" id="cd00310">
    <property type="entry name" value="ATP-synt_Fo_a_6"/>
    <property type="match status" value="1"/>
</dbReference>
<dbReference type="GO" id="GO:0005886">
    <property type="term" value="C:plasma membrane"/>
    <property type="evidence" value="ECO:0007669"/>
    <property type="project" value="UniProtKB-SubCell"/>
</dbReference>
<proteinExistence type="inferred from homology"/>
<dbReference type="SUPFAM" id="SSF81336">
    <property type="entry name" value="F1F0 ATP synthase subunit A"/>
    <property type="match status" value="1"/>
</dbReference>
<keyword evidence="9 12" id="KW-0406">Ion transport</keyword>
<dbReference type="NCBIfam" id="NF004477">
    <property type="entry name" value="PRK05815.1-1"/>
    <property type="match status" value="1"/>
</dbReference>
<evidence type="ECO:0000256" key="8">
    <source>
        <dbReference type="ARBA" id="ARBA00022989"/>
    </source>
</evidence>
<dbReference type="GO" id="GO:0042777">
    <property type="term" value="P:proton motive force-driven plasma membrane ATP synthesis"/>
    <property type="evidence" value="ECO:0007669"/>
    <property type="project" value="TreeGrafter"/>
</dbReference>
<keyword evidence="4 12" id="KW-1003">Cell membrane</keyword>
<comment type="similarity">
    <text evidence="2 12 13">Belongs to the ATPase A chain family.</text>
</comment>
<dbReference type="InterPro" id="IPR045082">
    <property type="entry name" value="ATP_syn_F0_a_bact/chloroplast"/>
</dbReference>
<dbReference type="HAMAP" id="MF_01393">
    <property type="entry name" value="ATP_synth_a_bact"/>
    <property type="match status" value="1"/>
</dbReference>
<comment type="subcellular location">
    <subcellularLocation>
        <location evidence="12 13">Cell membrane</location>
        <topology evidence="12 13">Multi-pass membrane protein</topology>
    </subcellularLocation>
    <subcellularLocation>
        <location evidence="1">Membrane</location>
        <topology evidence="1">Multi-pass membrane protein</topology>
    </subcellularLocation>
</comment>
<keyword evidence="10 12" id="KW-0472">Membrane</keyword>
<accession>A0A976A1X8</accession>
<evidence type="ECO:0000256" key="1">
    <source>
        <dbReference type="ARBA" id="ARBA00004141"/>
    </source>
</evidence>
<sequence length="330" mass="35848">MNPACIAVTGASAEGNARRVPGACQTVAARGPKISQYTVRIDMSDATQSAEHALTPSGYIAEHLQNLNSVGGTQASVVDFSVLNYDTVFWSVLCGTIAVLFLYAAARRVTAGVPGRFQAFVEMIVEMVDDQAKGIIHGDRSWIAPLALMVFCWITMMNAIDLIPVDWVTGLNNLLGIFHIHLPHHRAVATADLNGTLGMSCSVLVLMIYYSFKIKGAGGFMHELFSAPFGPKWYLAPFNLVLNIIEFLAKAVSLGMRLFGNMYAGELVFLLIALLGSIWTFSADLSALGFVGHVVAGTVWAIFHILIVLLQAFIFMMLTLVYIGQAHDHH</sequence>
<keyword evidence="7 12" id="KW-0375">Hydrogen ion transport</keyword>
<evidence type="ECO:0000256" key="12">
    <source>
        <dbReference type="HAMAP-Rule" id="MF_01393"/>
    </source>
</evidence>
<protein>
    <recommendedName>
        <fullName evidence="12 13">ATP synthase subunit a</fullName>
    </recommendedName>
    <alternativeName>
        <fullName evidence="12">ATP synthase F0 sector subunit a</fullName>
    </alternativeName>
    <alternativeName>
        <fullName evidence="12">F-ATPase subunit 6</fullName>
    </alternativeName>
</protein>
<name>A0A976A1X8_9BURK</name>
<dbReference type="GO" id="GO:0016787">
    <property type="term" value="F:hydrolase activity"/>
    <property type="evidence" value="ECO:0007669"/>
    <property type="project" value="UniProtKB-KW"/>
</dbReference>
<feature type="transmembrane region" description="Helical" evidence="12">
    <location>
        <begin position="142"/>
        <end position="160"/>
    </location>
</feature>
<evidence type="ECO:0000256" key="9">
    <source>
        <dbReference type="ARBA" id="ARBA00023065"/>
    </source>
</evidence>
<dbReference type="Proteomes" id="UP000256297">
    <property type="component" value="Chromosome CBM2589_b"/>
</dbReference>
<evidence type="ECO:0000256" key="13">
    <source>
        <dbReference type="RuleBase" id="RU000483"/>
    </source>
</evidence>
<dbReference type="EMBL" id="OFSP01000022">
    <property type="protein sequence ID" value="SOY53255.1"/>
    <property type="molecule type" value="Genomic_DNA"/>
</dbReference>
<evidence type="ECO:0000256" key="6">
    <source>
        <dbReference type="ARBA" id="ARBA00022692"/>
    </source>
</evidence>
<dbReference type="NCBIfam" id="TIGR01131">
    <property type="entry name" value="ATP_synt_6_or_A"/>
    <property type="match status" value="1"/>
</dbReference>
<organism evidence="14 15">
    <name type="scientific">Cupriavidus taiwanensis</name>
    <dbReference type="NCBI Taxonomy" id="164546"/>
    <lineage>
        <taxon>Bacteria</taxon>
        <taxon>Pseudomonadati</taxon>
        <taxon>Pseudomonadota</taxon>
        <taxon>Betaproteobacteria</taxon>
        <taxon>Burkholderiales</taxon>
        <taxon>Burkholderiaceae</taxon>
        <taxon>Cupriavidus</taxon>
    </lineage>
</organism>
<evidence type="ECO:0000313" key="15">
    <source>
        <dbReference type="Proteomes" id="UP000256297"/>
    </source>
</evidence>
<evidence type="ECO:0000256" key="2">
    <source>
        <dbReference type="ARBA" id="ARBA00006810"/>
    </source>
</evidence>
<feature type="transmembrane region" description="Helical" evidence="12">
    <location>
        <begin position="301"/>
        <end position="323"/>
    </location>
</feature>
<evidence type="ECO:0000256" key="10">
    <source>
        <dbReference type="ARBA" id="ARBA00023136"/>
    </source>
</evidence>
<comment type="caution">
    <text evidence="14">The sequence shown here is derived from an EMBL/GenBank/DDBJ whole genome shotgun (WGS) entry which is preliminary data.</text>
</comment>
<dbReference type="InterPro" id="IPR035908">
    <property type="entry name" value="F0_ATP_A_sf"/>
</dbReference>
<evidence type="ECO:0000256" key="4">
    <source>
        <dbReference type="ARBA" id="ARBA00022475"/>
    </source>
</evidence>
<dbReference type="AlphaFoldDB" id="A0A976A1X8"/>
<evidence type="ECO:0000256" key="11">
    <source>
        <dbReference type="ARBA" id="ARBA00023310"/>
    </source>
</evidence>
<dbReference type="GO" id="GO:0045259">
    <property type="term" value="C:proton-transporting ATP synthase complex"/>
    <property type="evidence" value="ECO:0007669"/>
    <property type="project" value="UniProtKB-KW"/>
</dbReference>
<keyword evidence="8 12" id="KW-1133">Transmembrane helix</keyword>
<dbReference type="InterPro" id="IPR000568">
    <property type="entry name" value="ATP_synth_F0_asu"/>
</dbReference>
<feature type="transmembrane region" description="Helical" evidence="12">
    <location>
        <begin position="261"/>
        <end position="281"/>
    </location>
</feature>
<keyword evidence="14" id="KW-0378">Hydrolase</keyword>
<comment type="function">
    <text evidence="12 13">Key component of the proton channel; it plays a direct role in the translocation of protons across the membrane.</text>
</comment>